<gene>
    <name evidence="6" type="ORF">DEA8626_02119</name>
</gene>
<evidence type="ECO:0000256" key="2">
    <source>
        <dbReference type="ARBA" id="ARBA00022692"/>
    </source>
</evidence>
<keyword evidence="7" id="KW-1185">Reference proteome</keyword>
<evidence type="ECO:0000256" key="5">
    <source>
        <dbReference type="SAM" id="Phobius"/>
    </source>
</evidence>
<dbReference type="InterPro" id="IPR007318">
    <property type="entry name" value="Phopholipid_MeTrfase"/>
</dbReference>
<keyword evidence="4 5" id="KW-0472">Membrane</keyword>
<comment type="subcellular location">
    <subcellularLocation>
        <location evidence="1">Endomembrane system</location>
        <topology evidence="1">Multi-pass membrane protein</topology>
    </subcellularLocation>
</comment>
<accession>A0A2R8B7P0</accession>
<dbReference type="Gene3D" id="1.20.120.1630">
    <property type="match status" value="1"/>
</dbReference>
<dbReference type="PANTHER" id="PTHR12714">
    <property type="entry name" value="PROTEIN-S ISOPRENYLCYSTEINE O-METHYLTRANSFERASE"/>
    <property type="match status" value="1"/>
</dbReference>
<feature type="transmembrane region" description="Helical" evidence="5">
    <location>
        <begin position="38"/>
        <end position="56"/>
    </location>
</feature>
<evidence type="ECO:0000256" key="4">
    <source>
        <dbReference type="ARBA" id="ARBA00023136"/>
    </source>
</evidence>
<dbReference type="OrthoDB" id="9811969at2"/>
<dbReference type="PANTHER" id="PTHR12714:SF9">
    <property type="entry name" value="PROTEIN-S-ISOPRENYLCYSTEINE O-METHYLTRANSFERASE"/>
    <property type="match status" value="1"/>
</dbReference>
<proteinExistence type="predicted"/>
<name>A0A2R8B7P0_9RHOB</name>
<sequence>MAKEIDFPPVWLAGFAALGGVIGRVWPVPTLINHPLGLVLIFLGLALMIVAAAQMVSARTSVIPRRDPEALVMNGAFRLSRNPIYLGDAMLLTGLYLSWDALIALPLVAVFMRVITRRFIQGEEARLSHLYGEDYDSYAAQVRRWL</sequence>
<dbReference type="EMBL" id="OMOQ01000001">
    <property type="protein sequence ID" value="SPH18579.1"/>
    <property type="molecule type" value="Genomic_DNA"/>
</dbReference>
<keyword evidence="2 5" id="KW-0812">Transmembrane</keyword>
<reference evidence="6 7" key="1">
    <citation type="submission" date="2018-03" db="EMBL/GenBank/DDBJ databases">
        <authorList>
            <person name="Keele B.F."/>
        </authorList>
    </citation>
    <scope>NUCLEOTIDE SEQUENCE [LARGE SCALE GENOMIC DNA]</scope>
    <source>
        <strain evidence="6 7">CECT 8626</strain>
    </source>
</reference>
<feature type="transmembrane region" description="Helical" evidence="5">
    <location>
        <begin position="6"/>
        <end position="26"/>
    </location>
</feature>
<feature type="transmembrane region" description="Helical" evidence="5">
    <location>
        <begin position="89"/>
        <end position="111"/>
    </location>
</feature>
<dbReference type="Pfam" id="PF04191">
    <property type="entry name" value="PEMT"/>
    <property type="match status" value="1"/>
</dbReference>
<evidence type="ECO:0000256" key="1">
    <source>
        <dbReference type="ARBA" id="ARBA00004127"/>
    </source>
</evidence>
<evidence type="ECO:0000313" key="7">
    <source>
        <dbReference type="Proteomes" id="UP000244924"/>
    </source>
</evidence>
<dbReference type="GO" id="GO:0016740">
    <property type="term" value="F:transferase activity"/>
    <property type="evidence" value="ECO:0007669"/>
    <property type="project" value="UniProtKB-ARBA"/>
</dbReference>
<evidence type="ECO:0000313" key="6">
    <source>
        <dbReference type="EMBL" id="SPH18579.1"/>
    </source>
</evidence>
<dbReference type="Proteomes" id="UP000244924">
    <property type="component" value="Unassembled WGS sequence"/>
</dbReference>
<dbReference type="GO" id="GO:0012505">
    <property type="term" value="C:endomembrane system"/>
    <property type="evidence" value="ECO:0007669"/>
    <property type="project" value="UniProtKB-SubCell"/>
</dbReference>
<evidence type="ECO:0000256" key="3">
    <source>
        <dbReference type="ARBA" id="ARBA00022989"/>
    </source>
</evidence>
<evidence type="ECO:0008006" key="8">
    <source>
        <dbReference type="Google" id="ProtNLM"/>
    </source>
</evidence>
<dbReference type="RefSeq" id="WP_108852891.1">
    <property type="nucleotide sequence ID" value="NZ_OMOQ01000001.1"/>
</dbReference>
<organism evidence="6 7">
    <name type="scientific">Albidovulum aquaemixtae</name>
    <dbReference type="NCBI Taxonomy" id="1542388"/>
    <lineage>
        <taxon>Bacteria</taxon>
        <taxon>Pseudomonadati</taxon>
        <taxon>Pseudomonadota</taxon>
        <taxon>Alphaproteobacteria</taxon>
        <taxon>Rhodobacterales</taxon>
        <taxon>Paracoccaceae</taxon>
        <taxon>Albidovulum</taxon>
    </lineage>
</organism>
<keyword evidence="3 5" id="KW-1133">Transmembrane helix</keyword>
<protein>
    <recommendedName>
        <fullName evidence="8">Steroid 5-alpha reductase C-terminal domain-containing protein</fullName>
    </recommendedName>
</protein>
<dbReference type="AlphaFoldDB" id="A0A2R8B7P0"/>